<protein>
    <submittedName>
        <fullName evidence="1">Uncharacterized protein</fullName>
    </submittedName>
</protein>
<proteinExistence type="predicted"/>
<gene>
    <name evidence="1" type="ORF">TNIN_169101</name>
</gene>
<reference evidence="1" key="1">
    <citation type="submission" date="2020-08" db="EMBL/GenBank/DDBJ databases">
        <title>Multicomponent nature underlies the extraordinary mechanical properties of spider dragline silk.</title>
        <authorList>
            <person name="Kono N."/>
            <person name="Nakamura H."/>
            <person name="Mori M."/>
            <person name="Yoshida Y."/>
            <person name="Ohtoshi R."/>
            <person name="Malay A.D."/>
            <person name="Moran D.A.P."/>
            <person name="Tomita M."/>
            <person name="Numata K."/>
            <person name="Arakawa K."/>
        </authorList>
    </citation>
    <scope>NUCLEOTIDE SEQUENCE</scope>
</reference>
<organism evidence="1 2">
    <name type="scientific">Trichonephila inaurata madagascariensis</name>
    <dbReference type="NCBI Taxonomy" id="2747483"/>
    <lineage>
        <taxon>Eukaryota</taxon>
        <taxon>Metazoa</taxon>
        <taxon>Ecdysozoa</taxon>
        <taxon>Arthropoda</taxon>
        <taxon>Chelicerata</taxon>
        <taxon>Arachnida</taxon>
        <taxon>Araneae</taxon>
        <taxon>Araneomorphae</taxon>
        <taxon>Entelegynae</taxon>
        <taxon>Araneoidea</taxon>
        <taxon>Nephilidae</taxon>
        <taxon>Trichonephila</taxon>
        <taxon>Trichonephila inaurata</taxon>
    </lineage>
</organism>
<evidence type="ECO:0000313" key="1">
    <source>
        <dbReference type="EMBL" id="GFY71182.1"/>
    </source>
</evidence>
<dbReference type="AlphaFoldDB" id="A0A8X7CPB2"/>
<accession>A0A8X7CPB2</accession>
<dbReference type="EMBL" id="BMAV01018665">
    <property type="protein sequence ID" value="GFY71182.1"/>
    <property type="molecule type" value="Genomic_DNA"/>
</dbReference>
<comment type="caution">
    <text evidence="1">The sequence shown here is derived from an EMBL/GenBank/DDBJ whole genome shotgun (WGS) entry which is preliminary data.</text>
</comment>
<dbReference type="Proteomes" id="UP000886998">
    <property type="component" value="Unassembled WGS sequence"/>
</dbReference>
<keyword evidence="2" id="KW-1185">Reference proteome</keyword>
<name>A0A8X7CPB2_9ARAC</name>
<sequence length="212" mass="23555">MEVVRPSSFYKIINLPIRENSLSGNRCRPSNTPLQGRVKTHPLHKKSRNRVSVSLKSYRIVLVSQGRGHNKGRGLGASMACQPVSLFPPSLLPLKDHNGSCIPIIRKINCLHRPCRLNPQFSPGRWPGLRASPGLGHLGRRSSFLIKNAQSTVCEEQALSLFVFVLLLVLFFPDKVFTWSMYTFEEGALALEEEWCSDVCKDGGAPGNDGFV</sequence>
<evidence type="ECO:0000313" key="2">
    <source>
        <dbReference type="Proteomes" id="UP000886998"/>
    </source>
</evidence>